<accession>A0ABV2SJW6</accession>
<evidence type="ECO:0000313" key="2">
    <source>
        <dbReference type="EMBL" id="MET4757654.1"/>
    </source>
</evidence>
<proteinExistence type="predicted"/>
<reference evidence="2 3" key="1">
    <citation type="submission" date="2024-06" db="EMBL/GenBank/DDBJ databases">
        <title>Genomic Encyclopedia of Type Strains, Phase V (KMG-V): Genome sequencing to study the core and pangenomes of soil and plant-associated prokaryotes.</title>
        <authorList>
            <person name="Whitman W."/>
        </authorList>
    </citation>
    <scope>NUCLEOTIDE SEQUENCE [LARGE SCALE GENOMIC DNA]</scope>
    <source>
        <strain evidence="2 3">NE40</strain>
    </source>
</reference>
<comment type="caution">
    <text evidence="2">The sequence shown here is derived from an EMBL/GenBank/DDBJ whole genome shotgun (WGS) entry which is preliminary data.</text>
</comment>
<gene>
    <name evidence="2" type="ORF">V5J35_002846</name>
</gene>
<keyword evidence="1" id="KW-0732">Signal</keyword>
<dbReference type="EMBL" id="JBEWTB010000002">
    <property type="protein sequence ID" value="MET4757654.1"/>
    <property type="molecule type" value="Genomic_DNA"/>
</dbReference>
<organism evidence="2 3">
    <name type="scientific">Endozoicomonas lisbonensis</name>
    <dbReference type="NCBI Taxonomy" id="3120522"/>
    <lineage>
        <taxon>Bacteria</taxon>
        <taxon>Pseudomonadati</taxon>
        <taxon>Pseudomonadota</taxon>
        <taxon>Gammaproteobacteria</taxon>
        <taxon>Oceanospirillales</taxon>
        <taxon>Endozoicomonadaceae</taxon>
        <taxon>Endozoicomonas</taxon>
    </lineage>
</organism>
<feature type="signal peptide" evidence="1">
    <location>
        <begin position="1"/>
        <end position="22"/>
    </location>
</feature>
<name>A0ABV2SJW6_9GAMM</name>
<evidence type="ECO:0000256" key="1">
    <source>
        <dbReference type="SAM" id="SignalP"/>
    </source>
</evidence>
<feature type="chain" id="PRO_5047418810" evidence="1">
    <location>
        <begin position="23"/>
        <end position="344"/>
    </location>
</feature>
<evidence type="ECO:0000313" key="3">
    <source>
        <dbReference type="Proteomes" id="UP001549366"/>
    </source>
</evidence>
<keyword evidence="3" id="KW-1185">Reference proteome</keyword>
<sequence length="344" mass="39260">MLKEITLLFFIILNSLFSSAYANELPAHFQYLAEGIDRDEYERVYGQKHGIVNTGNQRQYHRYADNIEKQLSAICSAYKRLGRGCESGVAEQHFALLSWISVLPESQTSGSGKWVSLYSLQTLDNSGTVVSEAVQFEDIYQADALSLPKEWRSSLPDFLSRDDYDRPEDRFCGEFCAERDSWLLEEKKSRFKAANKARASENRLQLHYALEGLDAEAVKQIQHQLSQIFPESAVHDLDPSKAYTLLLQAAEPFTYWSDLPKCGSFFTLDSNGHFVRTTQKSDEALESTGCLDEENSRHAESVNQKRINYMKTQLVRGSFLVETLIVSLVFLYKARPQAQFILPF</sequence>
<dbReference type="RefSeq" id="WP_354007790.1">
    <property type="nucleotide sequence ID" value="NZ_JBEWTA010000001.1"/>
</dbReference>
<protein>
    <submittedName>
        <fullName evidence="2">Uncharacterized protein</fullName>
    </submittedName>
</protein>
<dbReference type="Proteomes" id="UP001549366">
    <property type="component" value="Unassembled WGS sequence"/>
</dbReference>